<dbReference type="RefSeq" id="WP_007475681.1">
    <property type="nucleotide sequence ID" value="NZ_ABCJ01000016.1"/>
</dbReference>
<dbReference type="Proteomes" id="UP000003288">
    <property type="component" value="Unassembled WGS sequence"/>
</dbReference>
<evidence type="ECO:0000313" key="3">
    <source>
        <dbReference type="EMBL" id="QCT94489.1"/>
    </source>
</evidence>
<dbReference type="Proteomes" id="UP000306825">
    <property type="component" value="Chromosome"/>
</dbReference>
<sequence length="189" mass="22542">MKKWLFLILAGVLSFSASNDDINKKLDLLLQKIDQLEKKVDAKDKQIEELKKELKKEQIAIKKQQEYTKKEFAIKSCNKIKVVSLKYKYHNEIIPYYDLEIKLKNTYPENIKYIRGSLFAEDSDKVKILQDYIDREVDFKKGDIITINKKHTINNDLEKYLKDENPKNLYIYFKPTMIEFSNGYRLECN</sequence>
<keyword evidence="5" id="KW-1185">Reference proteome</keyword>
<gene>
    <name evidence="2" type="ORF">CMTB2_07765</name>
    <name evidence="3" type="ORF">FE773_04625</name>
</gene>
<protein>
    <submittedName>
        <fullName evidence="2">Uncharacterized protein</fullName>
    </submittedName>
</protein>
<feature type="coiled-coil region" evidence="1">
    <location>
        <begin position="19"/>
        <end position="67"/>
    </location>
</feature>
<dbReference type="AlphaFoldDB" id="A0AAI9AG72"/>
<organism evidence="2 4">
    <name type="scientific">Caminibacter mediatlanticus TB-2</name>
    <dbReference type="NCBI Taxonomy" id="391592"/>
    <lineage>
        <taxon>Bacteria</taxon>
        <taxon>Pseudomonadati</taxon>
        <taxon>Campylobacterota</taxon>
        <taxon>Epsilonproteobacteria</taxon>
        <taxon>Nautiliales</taxon>
        <taxon>Nautiliaceae</taxon>
        <taxon>Caminibacter</taxon>
    </lineage>
</organism>
<keyword evidence="1" id="KW-0175">Coiled coil</keyword>
<reference evidence="2 4" key="1">
    <citation type="journal article" date="2011" name="Stand. Genomic Sci.">
        <title>Draft genome sequence of Caminibacter mediatlanticus strain TB-2, an epsilonproteobacterium isolated from a deep-sea hydrothermal vent.</title>
        <authorList>
            <person name="Giovannelli D."/>
            <person name="Ferriera S."/>
            <person name="Johnson J."/>
            <person name="Kravitz S."/>
            <person name="Perez-Rodriguez I."/>
            <person name="Ricci J."/>
            <person name="O'Brien C."/>
            <person name="Voordeckers J.W."/>
            <person name="Bini E."/>
            <person name="Vetriani C."/>
        </authorList>
    </citation>
    <scope>NUCLEOTIDE SEQUENCE [LARGE SCALE GENOMIC DNA]</scope>
    <source>
        <strain evidence="2 4">TB-2</strain>
    </source>
</reference>
<name>A0AAI9AG72_9BACT</name>
<evidence type="ECO:0000313" key="4">
    <source>
        <dbReference type="Proteomes" id="UP000003288"/>
    </source>
</evidence>
<dbReference type="EMBL" id="ABCJ01000016">
    <property type="protein sequence ID" value="EDM22919.1"/>
    <property type="molecule type" value="Genomic_DNA"/>
</dbReference>
<evidence type="ECO:0000313" key="2">
    <source>
        <dbReference type="EMBL" id="EDM22919.1"/>
    </source>
</evidence>
<accession>A0AAI9AG72</accession>
<dbReference type="EMBL" id="CP040463">
    <property type="protein sequence ID" value="QCT94489.1"/>
    <property type="molecule type" value="Genomic_DNA"/>
</dbReference>
<proteinExistence type="predicted"/>
<reference evidence="3 5" key="2">
    <citation type="submission" date="2019-05" db="EMBL/GenBank/DDBJ databases">
        <title>A comparative analysis of the Nautiliaceae.</title>
        <authorList>
            <person name="Grosche A."/>
            <person name="Smedile F."/>
            <person name="Vetriani C."/>
        </authorList>
    </citation>
    <scope>NUCLEOTIDE SEQUENCE [LARGE SCALE GENOMIC DNA]</scope>
    <source>
        <strain evidence="3 5">TB-2</strain>
    </source>
</reference>
<evidence type="ECO:0000313" key="5">
    <source>
        <dbReference type="Proteomes" id="UP000306825"/>
    </source>
</evidence>
<evidence type="ECO:0000256" key="1">
    <source>
        <dbReference type="SAM" id="Coils"/>
    </source>
</evidence>